<dbReference type="Proteomes" id="UP000179072">
    <property type="component" value="Unassembled WGS sequence"/>
</dbReference>
<comment type="similarity">
    <text evidence="1">Belongs to the sigma-70 factor family. ECF subfamily.</text>
</comment>
<dbReference type="InterPro" id="IPR036388">
    <property type="entry name" value="WH-like_DNA-bd_sf"/>
</dbReference>
<dbReference type="InterPro" id="IPR039425">
    <property type="entry name" value="RNA_pol_sigma-70-like"/>
</dbReference>
<keyword evidence="2" id="KW-0805">Transcription regulation</keyword>
<dbReference type="STRING" id="1802060.A2957_01275"/>
<sequence length="193" mass="22721">MLSEKDTNTLGRLLSRDENALREFYTEHKKSLLHYILKTLERQDAEEVLQDAFIDFIESLRNFNSQSSLKTYLYSIAKHKTLDRIRKKKAKKILFSYLPEHIVETLGVVFLTDTIDKELLIKKIEHVFEKLPNDYVLVLRLKYTEGYKVSAIAKKVKLSFKATESLIFRARMAFIKTYTCYDGQDLFKPQKVL</sequence>
<evidence type="ECO:0000259" key="6">
    <source>
        <dbReference type="Pfam" id="PF04542"/>
    </source>
</evidence>
<proteinExistence type="inferred from homology"/>
<dbReference type="PANTHER" id="PTHR43133:SF8">
    <property type="entry name" value="RNA POLYMERASE SIGMA FACTOR HI_1459-RELATED"/>
    <property type="match status" value="1"/>
</dbReference>
<dbReference type="PANTHER" id="PTHR43133">
    <property type="entry name" value="RNA POLYMERASE ECF-TYPE SIGMA FACTO"/>
    <property type="match status" value="1"/>
</dbReference>
<dbReference type="SUPFAM" id="SSF88946">
    <property type="entry name" value="Sigma2 domain of RNA polymerase sigma factors"/>
    <property type="match status" value="1"/>
</dbReference>
<dbReference type="Gene3D" id="1.10.1740.10">
    <property type="match status" value="1"/>
</dbReference>
<protein>
    <recommendedName>
        <fullName evidence="6">RNA polymerase sigma-70 region 2 domain-containing protein</fullName>
    </recommendedName>
</protein>
<keyword evidence="4" id="KW-0238">DNA-binding</keyword>
<feature type="domain" description="RNA polymerase sigma-70 region 2" evidence="6">
    <location>
        <begin position="25"/>
        <end position="89"/>
    </location>
</feature>
<accession>A0A1F7IL17</accession>
<evidence type="ECO:0000256" key="5">
    <source>
        <dbReference type="ARBA" id="ARBA00023163"/>
    </source>
</evidence>
<dbReference type="EMBL" id="MGAK01000025">
    <property type="protein sequence ID" value="OGK44076.1"/>
    <property type="molecule type" value="Genomic_DNA"/>
</dbReference>
<evidence type="ECO:0000256" key="3">
    <source>
        <dbReference type="ARBA" id="ARBA00023082"/>
    </source>
</evidence>
<reference evidence="7 8" key="1">
    <citation type="journal article" date="2016" name="Nat. Commun.">
        <title>Thousands of microbial genomes shed light on interconnected biogeochemical processes in an aquifer system.</title>
        <authorList>
            <person name="Anantharaman K."/>
            <person name="Brown C.T."/>
            <person name="Hug L.A."/>
            <person name="Sharon I."/>
            <person name="Castelle C.J."/>
            <person name="Probst A.J."/>
            <person name="Thomas B.C."/>
            <person name="Singh A."/>
            <person name="Wilkins M.J."/>
            <person name="Karaoz U."/>
            <person name="Brodie E.L."/>
            <person name="Williams K.H."/>
            <person name="Hubbard S.S."/>
            <person name="Banfield J.F."/>
        </authorList>
    </citation>
    <scope>NUCLEOTIDE SEQUENCE [LARGE SCALE GENOMIC DNA]</scope>
</reference>
<dbReference type="SUPFAM" id="SSF88659">
    <property type="entry name" value="Sigma3 and sigma4 domains of RNA polymerase sigma factors"/>
    <property type="match status" value="1"/>
</dbReference>
<evidence type="ECO:0000256" key="1">
    <source>
        <dbReference type="ARBA" id="ARBA00010641"/>
    </source>
</evidence>
<dbReference type="InterPro" id="IPR013325">
    <property type="entry name" value="RNA_pol_sigma_r2"/>
</dbReference>
<gene>
    <name evidence="7" type="ORF">A2957_01275</name>
</gene>
<dbReference type="Gene3D" id="1.10.10.10">
    <property type="entry name" value="Winged helix-like DNA-binding domain superfamily/Winged helix DNA-binding domain"/>
    <property type="match status" value="1"/>
</dbReference>
<dbReference type="InterPro" id="IPR014284">
    <property type="entry name" value="RNA_pol_sigma-70_dom"/>
</dbReference>
<keyword evidence="5" id="KW-0804">Transcription</keyword>
<name>A0A1F7IL17_9BACT</name>
<evidence type="ECO:0000313" key="7">
    <source>
        <dbReference type="EMBL" id="OGK44076.1"/>
    </source>
</evidence>
<dbReference type="Pfam" id="PF04542">
    <property type="entry name" value="Sigma70_r2"/>
    <property type="match status" value="1"/>
</dbReference>
<dbReference type="AlphaFoldDB" id="A0A1F7IL17"/>
<keyword evidence="3" id="KW-0731">Sigma factor</keyword>
<organism evidence="7 8">
    <name type="scientific">Candidatus Roizmanbacteria bacterium RIFCSPLOWO2_01_FULL_38_11</name>
    <dbReference type="NCBI Taxonomy" id="1802060"/>
    <lineage>
        <taxon>Bacteria</taxon>
        <taxon>Candidatus Roizmaniibacteriota</taxon>
    </lineage>
</organism>
<dbReference type="GO" id="GO:0006352">
    <property type="term" value="P:DNA-templated transcription initiation"/>
    <property type="evidence" value="ECO:0007669"/>
    <property type="project" value="InterPro"/>
</dbReference>
<evidence type="ECO:0000256" key="2">
    <source>
        <dbReference type="ARBA" id="ARBA00023015"/>
    </source>
</evidence>
<dbReference type="InterPro" id="IPR007627">
    <property type="entry name" value="RNA_pol_sigma70_r2"/>
</dbReference>
<comment type="caution">
    <text evidence="7">The sequence shown here is derived from an EMBL/GenBank/DDBJ whole genome shotgun (WGS) entry which is preliminary data.</text>
</comment>
<evidence type="ECO:0000313" key="8">
    <source>
        <dbReference type="Proteomes" id="UP000179072"/>
    </source>
</evidence>
<dbReference type="GO" id="GO:0016987">
    <property type="term" value="F:sigma factor activity"/>
    <property type="evidence" value="ECO:0007669"/>
    <property type="project" value="UniProtKB-KW"/>
</dbReference>
<dbReference type="GO" id="GO:0003677">
    <property type="term" value="F:DNA binding"/>
    <property type="evidence" value="ECO:0007669"/>
    <property type="project" value="UniProtKB-KW"/>
</dbReference>
<dbReference type="InterPro" id="IPR013324">
    <property type="entry name" value="RNA_pol_sigma_r3/r4-like"/>
</dbReference>
<evidence type="ECO:0000256" key="4">
    <source>
        <dbReference type="ARBA" id="ARBA00023125"/>
    </source>
</evidence>
<dbReference type="NCBIfam" id="TIGR02937">
    <property type="entry name" value="sigma70-ECF"/>
    <property type="match status" value="1"/>
</dbReference>